<dbReference type="Proteomes" id="UP000799538">
    <property type="component" value="Unassembled WGS sequence"/>
</dbReference>
<dbReference type="EMBL" id="ML992546">
    <property type="protein sequence ID" value="KAF2218419.1"/>
    <property type="molecule type" value="Genomic_DNA"/>
</dbReference>
<dbReference type="AlphaFoldDB" id="A0A6A6FYE5"/>
<protein>
    <submittedName>
        <fullName evidence="2">Uncharacterized protein</fullName>
    </submittedName>
</protein>
<accession>A0A6A6FYE5</accession>
<evidence type="ECO:0000256" key="1">
    <source>
        <dbReference type="SAM" id="MobiDB-lite"/>
    </source>
</evidence>
<dbReference type="OrthoDB" id="10538540at2759"/>
<feature type="region of interest" description="Disordered" evidence="1">
    <location>
        <begin position="1"/>
        <end position="20"/>
    </location>
</feature>
<evidence type="ECO:0000313" key="2">
    <source>
        <dbReference type="EMBL" id="KAF2218419.1"/>
    </source>
</evidence>
<name>A0A6A6FYE5_9PEZI</name>
<proteinExistence type="predicted"/>
<evidence type="ECO:0000313" key="3">
    <source>
        <dbReference type="Proteomes" id="UP000799538"/>
    </source>
</evidence>
<keyword evidence="3" id="KW-1185">Reference proteome</keyword>
<reference evidence="3" key="1">
    <citation type="journal article" date="2020" name="Stud. Mycol.">
        <title>101 Dothideomycetes genomes: A test case for predicting lifestyles and emergence of pathogens.</title>
        <authorList>
            <person name="Haridas S."/>
            <person name="Albert R."/>
            <person name="Binder M."/>
            <person name="Bloem J."/>
            <person name="LaButti K."/>
            <person name="Salamov A."/>
            <person name="Andreopoulos B."/>
            <person name="Baker S."/>
            <person name="Barry K."/>
            <person name="Bills G."/>
            <person name="Bluhm B."/>
            <person name="Cannon C."/>
            <person name="Castanera R."/>
            <person name="Culley D."/>
            <person name="Daum C."/>
            <person name="Ezra D."/>
            <person name="Gonzalez J."/>
            <person name="Henrissat B."/>
            <person name="Kuo A."/>
            <person name="Liang C."/>
            <person name="Lipzen A."/>
            <person name="Lutzoni F."/>
            <person name="Magnuson J."/>
            <person name="Mondo S."/>
            <person name="Nolan M."/>
            <person name="Ohm R."/>
            <person name="Pangilinan J."/>
            <person name="Park H.-J."/>
            <person name="Ramirez L."/>
            <person name="Alfaro M."/>
            <person name="Sun H."/>
            <person name="Tritt A."/>
            <person name="Yoshinaga Y."/>
            <person name="Zwiers L.-H."/>
            <person name="Turgeon B."/>
            <person name="Goodwin S."/>
            <person name="Spatafora J."/>
            <person name="Crous P."/>
            <person name="Grigoriev I."/>
        </authorList>
    </citation>
    <scope>NUCLEOTIDE SEQUENCE [LARGE SCALE GENOMIC DNA]</scope>
    <source>
        <strain evidence="3">CECT 20119</strain>
    </source>
</reference>
<organism evidence="2 3">
    <name type="scientific">Elsinoe ampelina</name>
    <dbReference type="NCBI Taxonomy" id="302913"/>
    <lineage>
        <taxon>Eukaryota</taxon>
        <taxon>Fungi</taxon>
        <taxon>Dikarya</taxon>
        <taxon>Ascomycota</taxon>
        <taxon>Pezizomycotina</taxon>
        <taxon>Dothideomycetes</taxon>
        <taxon>Dothideomycetidae</taxon>
        <taxon>Myriangiales</taxon>
        <taxon>Elsinoaceae</taxon>
        <taxon>Elsinoe</taxon>
    </lineage>
</organism>
<sequence>MKGQEEDAAERPAQTQDSTALYTAAANVNVATIGTPPIERISDPPLLSSPETPPQPLAAILTCTRHSGVYVPKPNDDRQQKMVDFFLPTSGTIHPPLVLSWTFTSAKPTGDWSLKTQIINGQRDQSPARFVDPAKNPTGILHIFVGFSAGPAVLGRTGDWCSLILPGGHTRNFFEAGMELADNPIHTTSGQSPFIRLDPKAPLLAGRWRKVWQSTPH</sequence>
<gene>
    <name evidence="2" type="ORF">BDZ85DRAFT_270369</name>
</gene>